<keyword evidence="3" id="KW-1185">Reference proteome</keyword>
<name>A0ABN7ARA6_9HEMI</name>
<evidence type="ECO:0000313" key="2">
    <source>
        <dbReference type="EMBL" id="BES94737.1"/>
    </source>
</evidence>
<protein>
    <submittedName>
        <fullName evidence="2">Uncharacterized protein</fullName>
    </submittedName>
</protein>
<dbReference type="Proteomes" id="UP001307889">
    <property type="component" value="Chromosome 5"/>
</dbReference>
<sequence>MFVGQVAALSGRSEAARWRRPSRSDPSRPVLTFPECGAGCQSSTGASDARLGGSLSSLCAYGLASPAPAAAPSYPSFPKPSNQFLPFLRCLLTGSAAFNFPRRLSIDRRKKRRQFCPDVSHRF</sequence>
<feature type="compositionally biased region" description="Basic and acidic residues" evidence="1">
    <location>
        <begin position="14"/>
        <end position="26"/>
    </location>
</feature>
<evidence type="ECO:0000256" key="1">
    <source>
        <dbReference type="SAM" id="MobiDB-lite"/>
    </source>
</evidence>
<proteinExistence type="predicted"/>
<gene>
    <name evidence="2" type="ORF">NTJ_07546</name>
</gene>
<dbReference type="EMBL" id="AP028913">
    <property type="protein sequence ID" value="BES94737.1"/>
    <property type="molecule type" value="Genomic_DNA"/>
</dbReference>
<feature type="region of interest" description="Disordered" evidence="1">
    <location>
        <begin position="1"/>
        <end position="28"/>
    </location>
</feature>
<evidence type="ECO:0000313" key="3">
    <source>
        <dbReference type="Proteomes" id="UP001307889"/>
    </source>
</evidence>
<accession>A0ABN7ARA6</accession>
<reference evidence="2 3" key="1">
    <citation type="submission" date="2023-09" db="EMBL/GenBank/DDBJ databases">
        <title>Nesidiocoris tenuis whole genome shotgun sequence.</title>
        <authorList>
            <person name="Shibata T."/>
            <person name="Shimoda M."/>
            <person name="Kobayashi T."/>
            <person name="Uehara T."/>
        </authorList>
    </citation>
    <scope>NUCLEOTIDE SEQUENCE [LARGE SCALE GENOMIC DNA]</scope>
    <source>
        <strain evidence="2 3">Japan</strain>
    </source>
</reference>
<organism evidence="2 3">
    <name type="scientific">Nesidiocoris tenuis</name>
    <dbReference type="NCBI Taxonomy" id="355587"/>
    <lineage>
        <taxon>Eukaryota</taxon>
        <taxon>Metazoa</taxon>
        <taxon>Ecdysozoa</taxon>
        <taxon>Arthropoda</taxon>
        <taxon>Hexapoda</taxon>
        <taxon>Insecta</taxon>
        <taxon>Pterygota</taxon>
        <taxon>Neoptera</taxon>
        <taxon>Paraneoptera</taxon>
        <taxon>Hemiptera</taxon>
        <taxon>Heteroptera</taxon>
        <taxon>Panheteroptera</taxon>
        <taxon>Cimicomorpha</taxon>
        <taxon>Miridae</taxon>
        <taxon>Dicyphina</taxon>
        <taxon>Nesidiocoris</taxon>
    </lineage>
</organism>